<name>A0A9D2RJU5_9BURK</name>
<keyword evidence="8" id="KW-0812">Transmembrane</keyword>
<feature type="domain" description="Cytochrome c" evidence="9">
    <location>
        <begin position="241"/>
        <end position="320"/>
    </location>
</feature>
<reference evidence="10" key="2">
    <citation type="submission" date="2021-04" db="EMBL/GenBank/DDBJ databases">
        <authorList>
            <person name="Gilroy R."/>
        </authorList>
    </citation>
    <scope>NUCLEOTIDE SEQUENCE</scope>
    <source>
        <strain evidence="10">9264</strain>
    </source>
</reference>
<keyword evidence="5 6" id="KW-0408">Iron</keyword>
<dbReference type="InterPro" id="IPR036909">
    <property type="entry name" value="Cyt_c-like_dom_sf"/>
</dbReference>
<evidence type="ECO:0000256" key="8">
    <source>
        <dbReference type="SAM" id="Phobius"/>
    </source>
</evidence>
<evidence type="ECO:0000256" key="7">
    <source>
        <dbReference type="SAM" id="MobiDB-lite"/>
    </source>
</evidence>
<evidence type="ECO:0000256" key="3">
    <source>
        <dbReference type="ARBA" id="ARBA00022723"/>
    </source>
</evidence>
<gene>
    <name evidence="10" type="ORF">H9906_08175</name>
</gene>
<accession>A0A9D2RJU5</accession>
<dbReference type="Gene3D" id="1.10.760.10">
    <property type="entry name" value="Cytochrome c-like domain"/>
    <property type="match status" value="2"/>
</dbReference>
<dbReference type="PRINTS" id="PR00607">
    <property type="entry name" value="CYTCHROMECIE"/>
</dbReference>
<protein>
    <submittedName>
        <fullName evidence="10">C-type cytochrome</fullName>
    </submittedName>
</protein>
<reference evidence="10" key="1">
    <citation type="journal article" date="2021" name="PeerJ">
        <title>Extensive microbial diversity within the chicken gut microbiome revealed by metagenomics and culture.</title>
        <authorList>
            <person name="Gilroy R."/>
            <person name="Ravi A."/>
            <person name="Getino M."/>
            <person name="Pursley I."/>
            <person name="Horton D.L."/>
            <person name="Alikhan N.F."/>
            <person name="Baker D."/>
            <person name="Gharbi K."/>
            <person name="Hall N."/>
            <person name="Watson M."/>
            <person name="Adriaenssens E.M."/>
            <person name="Foster-Nyarko E."/>
            <person name="Jarju S."/>
            <person name="Secka A."/>
            <person name="Antonio M."/>
            <person name="Oren A."/>
            <person name="Chaudhuri R.R."/>
            <person name="La Ragione R."/>
            <person name="Hildebrand F."/>
            <person name="Pallen M.J."/>
        </authorList>
    </citation>
    <scope>NUCLEOTIDE SEQUENCE</scope>
    <source>
        <strain evidence="10">9264</strain>
    </source>
</reference>
<evidence type="ECO:0000313" key="10">
    <source>
        <dbReference type="EMBL" id="HJD44982.1"/>
    </source>
</evidence>
<feature type="transmembrane region" description="Helical" evidence="8">
    <location>
        <begin position="25"/>
        <end position="48"/>
    </location>
</feature>
<keyword evidence="1" id="KW-0813">Transport</keyword>
<dbReference type="Pfam" id="PF13442">
    <property type="entry name" value="Cytochrome_CBB3"/>
    <property type="match status" value="2"/>
</dbReference>
<sequence>MSNSDHPLDHHTDPDAKLGVSPQQLVLGAVLALLVPIALVIMAVNLYSNSQAGKSSDRYNEAVVARIQPVAGFAVAQAEAEGEKTLKSGEDVYNSTCAACHGSGVAGAPKLGDNGDWAPYIADGYDTMLQVALTGKGAMPAKGGNTSLDDLEVARAVVYMANKSGADFAEPEAGDAAGDSAPAAAKEAESEPKPTDADLVTNSDDGKADVKSEEAPASESEQAADAKAAVTTSGGGELYAETLAAGKKLYDSMCFTCHASGLLNAPKVGDKDSWAPYVETGMDTMLAKAIQGVGAMPPRGGSQASDDELRAAIQYMVDESQ</sequence>
<evidence type="ECO:0000313" key="11">
    <source>
        <dbReference type="Proteomes" id="UP000823889"/>
    </source>
</evidence>
<feature type="compositionally biased region" description="Low complexity" evidence="7">
    <location>
        <begin position="174"/>
        <end position="185"/>
    </location>
</feature>
<dbReference type="AlphaFoldDB" id="A0A9D2RJU5"/>
<dbReference type="EMBL" id="DWUQ01000169">
    <property type="protein sequence ID" value="HJD44982.1"/>
    <property type="molecule type" value="Genomic_DNA"/>
</dbReference>
<evidence type="ECO:0000256" key="6">
    <source>
        <dbReference type="PROSITE-ProRule" id="PRU00433"/>
    </source>
</evidence>
<evidence type="ECO:0000256" key="4">
    <source>
        <dbReference type="ARBA" id="ARBA00022982"/>
    </source>
</evidence>
<dbReference type="PANTHER" id="PTHR40942">
    <property type="match status" value="1"/>
</dbReference>
<proteinExistence type="predicted"/>
<dbReference type="GO" id="GO:0009055">
    <property type="term" value="F:electron transfer activity"/>
    <property type="evidence" value="ECO:0007669"/>
    <property type="project" value="InterPro"/>
</dbReference>
<evidence type="ECO:0000256" key="2">
    <source>
        <dbReference type="ARBA" id="ARBA00022617"/>
    </source>
</evidence>
<keyword evidence="8" id="KW-0472">Membrane</keyword>
<dbReference type="GO" id="GO:0005506">
    <property type="term" value="F:iron ion binding"/>
    <property type="evidence" value="ECO:0007669"/>
    <property type="project" value="InterPro"/>
</dbReference>
<organism evidence="10 11">
    <name type="scientific">Candidatus Paenalcaligenes intestinipullorum</name>
    <dbReference type="NCBI Taxonomy" id="2838718"/>
    <lineage>
        <taxon>Bacteria</taxon>
        <taxon>Pseudomonadati</taxon>
        <taxon>Pseudomonadota</taxon>
        <taxon>Betaproteobacteria</taxon>
        <taxon>Burkholderiales</taxon>
        <taxon>Alcaligenaceae</taxon>
        <taxon>Paenalcaligenes</taxon>
    </lineage>
</organism>
<dbReference type="GO" id="GO:0020037">
    <property type="term" value="F:heme binding"/>
    <property type="evidence" value="ECO:0007669"/>
    <property type="project" value="InterPro"/>
</dbReference>
<dbReference type="PANTHER" id="PTHR40942:SF4">
    <property type="entry name" value="CYTOCHROME C5"/>
    <property type="match status" value="1"/>
</dbReference>
<dbReference type="PROSITE" id="PS51007">
    <property type="entry name" value="CYTC"/>
    <property type="match status" value="2"/>
</dbReference>
<keyword evidence="4" id="KW-0249">Electron transport</keyword>
<feature type="compositionally biased region" description="Basic and acidic residues" evidence="7">
    <location>
        <begin position="204"/>
        <end position="214"/>
    </location>
</feature>
<evidence type="ECO:0000256" key="1">
    <source>
        <dbReference type="ARBA" id="ARBA00022448"/>
    </source>
</evidence>
<feature type="region of interest" description="Disordered" evidence="7">
    <location>
        <begin position="168"/>
        <end position="229"/>
    </location>
</feature>
<feature type="domain" description="Cytochrome c" evidence="9">
    <location>
        <begin position="84"/>
        <end position="162"/>
    </location>
</feature>
<comment type="caution">
    <text evidence="10">The sequence shown here is derived from an EMBL/GenBank/DDBJ whole genome shotgun (WGS) entry which is preliminary data.</text>
</comment>
<evidence type="ECO:0000256" key="5">
    <source>
        <dbReference type="ARBA" id="ARBA00023004"/>
    </source>
</evidence>
<keyword evidence="2 6" id="KW-0349">Heme</keyword>
<evidence type="ECO:0000259" key="9">
    <source>
        <dbReference type="PROSITE" id="PS51007"/>
    </source>
</evidence>
<dbReference type="InterPro" id="IPR009056">
    <property type="entry name" value="Cyt_c-like_dom"/>
</dbReference>
<keyword evidence="8" id="KW-1133">Transmembrane helix</keyword>
<dbReference type="Proteomes" id="UP000823889">
    <property type="component" value="Unassembled WGS sequence"/>
</dbReference>
<feature type="compositionally biased region" description="Basic and acidic residues" evidence="7">
    <location>
        <begin position="186"/>
        <end position="196"/>
    </location>
</feature>
<dbReference type="SUPFAM" id="SSF46626">
    <property type="entry name" value="Cytochrome c"/>
    <property type="match status" value="2"/>
</dbReference>
<dbReference type="InterPro" id="IPR002323">
    <property type="entry name" value="Cyt_CIE"/>
</dbReference>
<keyword evidence="3 6" id="KW-0479">Metal-binding</keyword>